<gene>
    <name evidence="2" type="ORF">HINF_LOCUS46110</name>
    <name evidence="1" type="ORF">HINF_LOCUS8310</name>
</gene>
<dbReference type="EMBL" id="CATOUU010000202">
    <property type="protein sequence ID" value="CAI9920665.1"/>
    <property type="molecule type" value="Genomic_DNA"/>
</dbReference>
<proteinExistence type="predicted"/>
<dbReference type="Gene3D" id="1.10.10.60">
    <property type="entry name" value="Homeodomain-like"/>
    <property type="match status" value="1"/>
</dbReference>
<sequence>MSQYINKKQFAPKTKWSDQEVKTFFNLYPMYGTDFKLYTKDLDRSYSQIKGFYHNHIRRQHLEATVQSDSSRNTSASSHDHRVQNDLFPEIEHAVPAEKLLESLARLLSVIE</sequence>
<keyword evidence="3" id="KW-1185">Reference proteome</keyword>
<accession>A0AA86TL32</accession>
<dbReference type="AlphaFoldDB" id="A0AA86TL32"/>
<evidence type="ECO:0008006" key="4">
    <source>
        <dbReference type="Google" id="ProtNLM"/>
    </source>
</evidence>
<dbReference type="Proteomes" id="UP001642409">
    <property type="component" value="Unassembled WGS sequence"/>
</dbReference>
<reference evidence="1" key="1">
    <citation type="submission" date="2023-06" db="EMBL/GenBank/DDBJ databases">
        <authorList>
            <person name="Kurt Z."/>
        </authorList>
    </citation>
    <scope>NUCLEOTIDE SEQUENCE</scope>
</reference>
<comment type="caution">
    <text evidence="1">The sequence shown here is derived from an EMBL/GenBank/DDBJ whole genome shotgun (WGS) entry which is preliminary data.</text>
</comment>
<dbReference type="InterPro" id="IPR009057">
    <property type="entry name" value="Homeodomain-like_sf"/>
</dbReference>
<evidence type="ECO:0000313" key="1">
    <source>
        <dbReference type="EMBL" id="CAI9920665.1"/>
    </source>
</evidence>
<dbReference type="SUPFAM" id="SSF46689">
    <property type="entry name" value="Homeodomain-like"/>
    <property type="match status" value="1"/>
</dbReference>
<protein>
    <recommendedName>
        <fullName evidence="4">Myb-like domain-containing protein</fullName>
    </recommendedName>
</protein>
<organism evidence="1">
    <name type="scientific">Hexamita inflata</name>
    <dbReference type="NCBI Taxonomy" id="28002"/>
    <lineage>
        <taxon>Eukaryota</taxon>
        <taxon>Metamonada</taxon>
        <taxon>Diplomonadida</taxon>
        <taxon>Hexamitidae</taxon>
        <taxon>Hexamitinae</taxon>
        <taxon>Hexamita</taxon>
    </lineage>
</organism>
<evidence type="ECO:0000313" key="3">
    <source>
        <dbReference type="Proteomes" id="UP001642409"/>
    </source>
</evidence>
<dbReference type="EMBL" id="CAXDID020000202">
    <property type="protein sequence ID" value="CAL6054529.1"/>
    <property type="molecule type" value="Genomic_DNA"/>
</dbReference>
<reference evidence="2 3" key="2">
    <citation type="submission" date="2024-07" db="EMBL/GenBank/DDBJ databases">
        <authorList>
            <person name="Akdeniz Z."/>
        </authorList>
    </citation>
    <scope>NUCLEOTIDE SEQUENCE [LARGE SCALE GENOMIC DNA]</scope>
</reference>
<name>A0AA86TL32_9EUKA</name>
<evidence type="ECO:0000313" key="2">
    <source>
        <dbReference type="EMBL" id="CAL6054529.1"/>
    </source>
</evidence>